<evidence type="ECO:0000313" key="2">
    <source>
        <dbReference type="EMBL" id="ARP98405.1"/>
    </source>
</evidence>
<dbReference type="InterPro" id="IPR042100">
    <property type="entry name" value="Bug_dom1"/>
</dbReference>
<comment type="similarity">
    <text evidence="1">Belongs to the UPF0065 (bug) family.</text>
</comment>
<dbReference type="CDD" id="cd13578">
    <property type="entry name" value="PBP2_Bug27"/>
    <property type="match status" value="1"/>
</dbReference>
<evidence type="ECO:0000313" key="3">
    <source>
        <dbReference type="Proteomes" id="UP000194137"/>
    </source>
</evidence>
<keyword evidence="3" id="KW-1185">Reference proteome</keyword>
<dbReference type="PIRSF" id="PIRSF017082">
    <property type="entry name" value="YflP"/>
    <property type="match status" value="1"/>
</dbReference>
<dbReference type="EMBL" id="CP021112">
    <property type="protein sequence ID" value="ARP98405.1"/>
    <property type="molecule type" value="Genomic_DNA"/>
</dbReference>
<protein>
    <submittedName>
        <fullName evidence="2">Uncharacterized protein</fullName>
    </submittedName>
</protein>
<dbReference type="PANTHER" id="PTHR42928:SF5">
    <property type="entry name" value="BLR1237 PROTEIN"/>
    <property type="match status" value="1"/>
</dbReference>
<name>A0A1W6ZMA3_9HYPH</name>
<dbReference type="Pfam" id="PF03401">
    <property type="entry name" value="TctC"/>
    <property type="match status" value="1"/>
</dbReference>
<dbReference type="Gene3D" id="3.40.190.10">
    <property type="entry name" value="Periplasmic binding protein-like II"/>
    <property type="match status" value="1"/>
</dbReference>
<gene>
    <name evidence="2" type="ORF">CAK95_04345</name>
</gene>
<dbReference type="STRING" id="1235591.CAK95_04345"/>
<dbReference type="PANTHER" id="PTHR42928">
    <property type="entry name" value="TRICARBOXYLATE-BINDING PROTEIN"/>
    <property type="match status" value="1"/>
</dbReference>
<reference evidence="2 3" key="1">
    <citation type="submission" date="2017-05" db="EMBL/GenBank/DDBJ databases">
        <title>Full genome sequence of Pseudorhodoplanes sinuspersici.</title>
        <authorList>
            <person name="Dastgheib S.M.M."/>
            <person name="Shavandi M."/>
            <person name="Tirandaz H."/>
        </authorList>
    </citation>
    <scope>NUCLEOTIDE SEQUENCE [LARGE SCALE GENOMIC DNA]</scope>
    <source>
        <strain evidence="2 3">RIPI110</strain>
    </source>
</reference>
<dbReference type="InterPro" id="IPR005064">
    <property type="entry name" value="BUG"/>
</dbReference>
<accession>A0A1W6ZMA3</accession>
<organism evidence="2 3">
    <name type="scientific">Pseudorhodoplanes sinuspersici</name>
    <dbReference type="NCBI Taxonomy" id="1235591"/>
    <lineage>
        <taxon>Bacteria</taxon>
        <taxon>Pseudomonadati</taxon>
        <taxon>Pseudomonadota</taxon>
        <taxon>Alphaproteobacteria</taxon>
        <taxon>Hyphomicrobiales</taxon>
        <taxon>Pseudorhodoplanes</taxon>
    </lineage>
</organism>
<dbReference type="RefSeq" id="WP_086086823.1">
    <property type="nucleotide sequence ID" value="NZ_CP021112.1"/>
</dbReference>
<dbReference type="SUPFAM" id="SSF53850">
    <property type="entry name" value="Periplasmic binding protein-like II"/>
    <property type="match status" value="1"/>
</dbReference>
<proteinExistence type="inferred from homology"/>
<dbReference type="AlphaFoldDB" id="A0A1W6ZMA3"/>
<dbReference type="Proteomes" id="UP000194137">
    <property type="component" value="Chromosome"/>
</dbReference>
<evidence type="ECO:0000256" key="1">
    <source>
        <dbReference type="ARBA" id="ARBA00006987"/>
    </source>
</evidence>
<sequence>MRKRHPLLIAAFLSFLLVVSGGSVAAQDYPTRPITLVVPFPPGGGNDSMARIIADKLSVALGQQIVVDNRGGAGGVIGTRAAAKATPDGYTLLLGHTGTMGINQSLYTNPGYDIRKDFVPIGLIAVMPMAFMTQPSAPYKSIADLVAAAKKEPGKINIGSSPKGTGSHLCAELFMASAGVQMNLIPYKGTAQSITDLVGGHVAAACNIIPPAFGNLKAGTLRALAVTSLKRSSHLPDVPTVAESGLPGFEADLYYGLLAPAGTPRPIIERLNKELRAALTNEEVRQRIANDAAEPLSSTPEEHAALLDRDETKWSTLIRQLNLKIE</sequence>
<dbReference type="KEGG" id="psin:CAK95_04345"/>
<dbReference type="OrthoDB" id="8443386at2"/>
<dbReference type="Gene3D" id="3.40.190.150">
    <property type="entry name" value="Bordetella uptake gene, domain 1"/>
    <property type="match status" value="1"/>
</dbReference>